<dbReference type="PANTHER" id="PTHR11017">
    <property type="entry name" value="LEUCINE-RICH REPEAT-CONTAINING PROTEIN"/>
    <property type="match status" value="1"/>
</dbReference>
<dbReference type="PANTHER" id="PTHR11017:SF385">
    <property type="entry name" value="DISEASE RESISTANCE PROTEIN (TIR-NBS-LRR CLASS)-RELATED"/>
    <property type="match status" value="1"/>
</dbReference>
<dbReference type="SUPFAM" id="SSF52200">
    <property type="entry name" value="Toll/Interleukin receptor TIR domain"/>
    <property type="match status" value="1"/>
</dbReference>
<dbReference type="SUPFAM" id="SSF52058">
    <property type="entry name" value="L domain-like"/>
    <property type="match status" value="1"/>
</dbReference>
<feature type="domain" description="TIR" evidence="1">
    <location>
        <begin position="19"/>
        <end position="162"/>
    </location>
</feature>
<gene>
    <name evidence="2" type="ORF">CMV_003337</name>
</gene>
<dbReference type="Gene3D" id="3.40.50.10140">
    <property type="entry name" value="Toll/interleukin-1 receptor homology (TIR) domain"/>
    <property type="match status" value="1"/>
</dbReference>
<dbReference type="GO" id="GO:0006952">
    <property type="term" value="P:defense response"/>
    <property type="evidence" value="ECO:0007669"/>
    <property type="project" value="InterPro"/>
</dbReference>
<dbReference type="Gene3D" id="3.80.10.10">
    <property type="entry name" value="Ribonuclease Inhibitor"/>
    <property type="match status" value="1"/>
</dbReference>
<comment type="caution">
    <text evidence="2">The sequence shown here is derived from an EMBL/GenBank/DDBJ whole genome shotgun (WGS) entry which is preliminary data.</text>
</comment>
<dbReference type="AlphaFoldDB" id="A0A8J4VVA2"/>
<dbReference type="InterPro" id="IPR000157">
    <property type="entry name" value="TIR_dom"/>
</dbReference>
<protein>
    <recommendedName>
        <fullName evidence="1">TIR domain-containing protein</fullName>
    </recommendedName>
</protein>
<dbReference type="SMART" id="SM00255">
    <property type="entry name" value="TIR"/>
    <property type="match status" value="1"/>
</dbReference>
<organism evidence="2 3">
    <name type="scientific">Castanea mollissima</name>
    <name type="common">Chinese chestnut</name>
    <dbReference type="NCBI Taxonomy" id="60419"/>
    <lineage>
        <taxon>Eukaryota</taxon>
        <taxon>Viridiplantae</taxon>
        <taxon>Streptophyta</taxon>
        <taxon>Embryophyta</taxon>
        <taxon>Tracheophyta</taxon>
        <taxon>Spermatophyta</taxon>
        <taxon>Magnoliopsida</taxon>
        <taxon>eudicotyledons</taxon>
        <taxon>Gunneridae</taxon>
        <taxon>Pentapetalae</taxon>
        <taxon>rosids</taxon>
        <taxon>fabids</taxon>
        <taxon>Fagales</taxon>
        <taxon>Fagaceae</taxon>
        <taxon>Castanea</taxon>
    </lineage>
</organism>
<name>A0A8J4VVA2_9ROSI</name>
<evidence type="ECO:0000313" key="3">
    <source>
        <dbReference type="Proteomes" id="UP000737018"/>
    </source>
</evidence>
<reference evidence="2" key="1">
    <citation type="submission" date="2020-03" db="EMBL/GenBank/DDBJ databases">
        <title>Castanea mollissima Vanexum genome sequencing.</title>
        <authorList>
            <person name="Staton M."/>
        </authorList>
    </citation>
    <scope>NUCLEOTIDE SEQUENCE</scope>
    <source>
        <tissue evidence="2">Leaf</tissue>
    </source>
</reference>
<keyword evidence="3" id="KW-1185">Reference proteome</keyword>
<dbReference type="Pfam" id="PF01582">
    <property type="entry name" value="TIR"/>
    <property type="match status" value="1"/>
</dbReference>
<dbReference type="GO" id="GO:0007165">
    <property type="term" value="P:signal transduction"/>
    <property type="evidence" value="ECO:0007669"/>
    <property type="project" value="InterPro"/>
</dbReference>
<dbReference type="OrthoDB" id="2018313at2759"/>
<evidence type="ECO:0000313" key="2">
    <source>
        <dbReference type="EMBL" id="KAF3973228.1"/>
    </source>
</evidence>
<evidence type="ECO:0000259" key="1">
    <source>
        <dbReference type="PROSITE" id="PS50104"/>
    </source>
</evidence>
<dbReference type="PROSITE" id="PS50104">
    <property type="entry name" value="TIR"/>
    <property type="match status" value="1"/>
</dbReference>
<dbReference type="InterPro" id="IPR032675">
    <property type="entry name" value="LRR_dom_sf"/>
</dbReference>
<dbReference type="InterPro" id="IPR044974">
    <property type="entry name" value="Disease_R_plants"/>
</dbReference>
<dbReference type="Proteomes" id="UP000737018">
    <property type="component" value="Unassembled WGS sequence"/>
</dbReference>
<proteinExistence type="predicted"/>
<dbReference type="EMBL" id="JRKL02000265">
    <property type="protein sequence ID" value="KAF3973228.1"/>
    <property type="molecule type" value="Genomic_DNA"/>
</dbReference>
<accession>A0A8J4VVA2</accession>
<dbReference type="InterPro" id="IPR035897">
    <property type="entry name" value="Toll_tir_struct_dom_sf"/>
</dbReference>
<sequence length="271" mass="31695">MEDDDAAYNIPSTPGAFRLQWDVFLSFRGEDTRHTFTSNLYSSLHNHGVRVFRDDDGLRRGDEIASSFEVEESHGNCWWKSWLGFHQQATQCIEGIVLDFEKRLEKPLKDPSGDTISWYNLQRNLNFTSAVTYLKERYKRYLEDRAEKEREVVIVTNSLKTMVNLRLLQINNVNLEGKFKYLPVELKWLQWKGCPMKSLPSDFHPRKVAVLDLSESKIEQLWGSHNNKMLENLMVLNLHGCFNLAAVPDLSGHQTLEKFLMILRCCHHWSF</sequence>